<feature type="signal peptide" evidence="4">
    <location>
        <begin position="1"/>
        <end position="27"/>
    </location>
</feature>
<dbReference type="STRING" id="595434.RISK_006118"/>
<feature type="domain" description="Sulfatase N-terminal" evidence="5">
    <location>
        <begin position="34"/>
        <end position="407"/>
    </location>
</feature>
<dbReference type="CDD" id="cd16145">
    <property type="entry name" value="ARS_like"/>
    <property type="match status" value="1"/>
</dbReference>
<dbReference type="PATRIC" id="fig|595434.4.peg.5815"/>
<dbReference type="PROSITE" id="PS00523">
    <property type="entry name" value="SULFATASE_1"/>
    <property type="match status" value="1"/>
</dbReference>
<comment type="caution">
    <text evidence="6">The sequence shown here is derived from an EMBL/GenBank/DDBJ whole genome shotgun (WGS) entry which is preliminary data.</text>
</comment>
<sequence length="684" mass="75263">MRSRHLLCLLVGLMVLSNGFAPAPATADTPPSQPNILFVLYDDLGWGDLGCYYQNESKHDRTHQTPHWDAMAAEGLQMRNHYCPAPVCAPSRASLLTGVHQGHASIRDNQFDKALPDVPTVASVLKDSGYTTALIGKYGLQGEGSNAETWPAYPTKRGFDEFFGYVRHRDGHNHYPADKWPIANGEAHANPVELWHNDEEISSQLKGCYTADLFTAKTKQFLVDHQSQSADEPFFVFLSYDTPHASIQYPASPYPEGKGVKGGVQWLGETDRMINTVGPIDSYKHPDYANQGWTDAEVRFATSVRRLDDLMGDLLQTLRDLKMDENTLVVLSSDNGPHSESYIRNVNYNPTSFQSYGPFDGMKRDCYEGGIRVPTIAWWPGKIAPGIDRSASQFHDWLTTFADLAGATVPARADGVSLAPTLLKTGEQAPPTTYVEYFNGGKTPNYDDFEPARRGARRGQMQAIFLDGYKGVRHNIQSHSDPFEIYDVANDPGEANNLAGTSAEMDALQQRMHDRVLQVRSNNASAPRPYDQAPIPADDTLEANAPMVVTYCPSETSVVSRLDPAQSTEVDIKELDVDEAVRTAGKGNVRVRSVLNVAKTGRYEVRLTATGDAVLRLHDAALIDTTGQSNTEASVEVTLEAGTHPVDMIVRLAGNDSVPALELNELPDASQKSRQPAKKKRNSK</sequence>
<proteinExistence type="inferred from homology"/>
<reference evidence="6" key="1">
    <citation type="submission" date="2015-05" db="EMBL/GenBank/DDBJ databases">
        <title>Permanent draft genome of Rhodopirellula islandicus K833.</title>
        <authorList>
            <person name="Kizina J."/>
            <person name="Richter M."/>
            <person name="Glockner F.O."/>
            <person name="Harder J."/>
        </authorList>
    </citation>
    <scope>NUCLEOTIDE SEQUENCE [LARGE SCALE GENOMIC DNA]</scope>
    <source>
        <strain evidence="6">K833</strain>
    </source>
</reference>
<evidence type="ECO:0000256" key="4">
    <source>
        <dbReference type="SAM" id="SignalP"/>
    </source>
</evidence>
<dbReference type="InterPro" id="IPR000917">
    <property type="entry name" value="Sulfatase_N"/>
</dbReference>
<feature type="region of interest" description="Disordered" evidence="3">
    <location>
        <begin position="662"/>
        <end position="684"/>
    </location>
</feature>
<organism evidence="6 7">
    <name type="scientific">Rhodopirellula islandica</name>
    <dbReference type="NCBI Taxonomy" id="595434"/>
    <lineage>
        <taxon>Bacteria</taxon>
        <taxon>Pseudomonadati</taxon>
        <taxon>Planctomycetota</taxon>
        <taxon>Planctomycetia</taxon>
        <taxon>Pirellulales</taxon>
        <taxon>Pirellulaceae</taxon>
        <taxon>Rhodopirellula</taxon>
    </lineage>
</organism>
<keyword evidence="4" id="KW-0732">Signal</keyword>
<comment type="similarity">
    <text evidence="1">Belongs to the sulfatase family.</text>
</comment>
<dbReference type="EMBL" id="LECT01000048">
    <property type="protein sequence ID" value="KLU01934.1"/>
    <property type="molecule type" value="Genomic_DNA"/>
</dbReference>
<dbReference type="InterPro" id="IPR017850">
    <property type="entry name" value="Alkaline_phosphatase_core_sf"/>
</dbReference>
<dbReference type="RefSeq" id="WP_047817001.1">
    <property type="nucleotide sequence ID" value="NZ_LECT01000048.1"/>
</dbReference>
<feature type="chain" id="PRO_5005250221" evidence="4">
    <location>
        <begin position="28"/>
        <end position="684"/>
    </location>
</feature>
<name>A0A0J1E8Y0_RHOIS</name>
<evidence type="ECO:0000256" key="2">
    <source>
        <dbReference type="ARBA" id="ARBA00022801"/>
    </source>
</evidence>
<keyword evidence="2 6" id="KW-0378">Hydrolase</keyword>
<dbReference type="SUPFAM" id="SSF53649">
    <property type="entry name" value="Alkaline phosphatase-like"/>
    <property type="match status" value="1"/>
</dbReference>
<dbReference type="InterPro" id="IPR052701">
    <property type="entry name" value="GAG_Ulvan_Degrading_Sulfatases"/>
</dbReference>
<gene>
    <name evidence="6" type="ORF">RISK_006118</name>
</gene>
<evidence type="ECO:0000256" key="1">
    <source>
        <dbReference type="ARBA" id="ARBA00008779"/>
    </source>
</evidence>
<dbReference type="Pfam" id="PF00884">
    <property type="entry name" value="Sulfatase"/>
    <property type="match status" value="1"/>
</dbReference>
<evidence type="ECO:0000259" key="5">
    <source>
        <dbReference type="Pfam" id="PF00884"/>
    </source>
</evidence>
<dbReference type="InterPro" id="IPR024607">
    <property type="entry name" value="Sulfatase_CS"/>
</dbReference>
<dbReference type="AlphaFoldDB" id="A0A0J1E8Y0"/>
<protein>
    <submittedName>
        <fullName evidence="6">Choline-sulfatase</fullName>
        <ecNumber evidence="6">3.1.6.6</ecNumber>
    </submittedName>
</protein>
<dbReference type="EC" id="3.1.6.6" evidence="6"/>
<dbReference type="GO" id="GO:0047753">
    <property type="term" value="F:choline-sulfatase activity"/>
    <property type="evidence" value="ECO:0007669"/>
    <property type="project" value="UniProtKB-EC"/>
</dbReference>
<dbReference type="PANTHER" id="PTHR43751">
    <property type="entry name" value="SULFATASE"/>
    <property type="match status" value="1"/>
</dbReference>
<dbReference type="PANTHER" id="PTHR43751:SF3">
    <property type="entry name" value="SULFATASE N-TERMINAL DOMAIN-CONTAINING PROTEIN"/>
    <property type="match status" value="1"/>
</dbReference>
<dbReference type="Proteomes" id="UP000036367">
    <property type="component" value="Unassembled WGS sequence"/>
</dbReference>
<evidence type="ECO:0000313" key="6">
    <source>
        <dbReference type="EMBL" id="KLU01934.1"/>
    </source>
</evidence>
<feature type="compositionally biased region" description="Basic residues" evidence="3">
    <location>
        <begin position="675"/>
        <end position="684"/>
    </location>
</feature>
<evidence type="ECO:0000313" key="7">
    <source>
        <dbReference type="Proteomes" id="UP000036367"/>
    </source>
</evidence>
<dbReference type="Gene3D" id="3.40.720.10">
    <property type="entry name" value="Alkaline Phosphatase, subunit A"/>
    <property type="match status" value="1"/>
</dbReference>
<dbReference type="OrthoDB" id="9783154at2"/>
<keyword evidence="7" id="KW-1185">Reference proteome</keyword>
<accession>A0A0J1E8Y0</accession>
<dbReference type="Gene3D" id="3.30.1120.10">
    <property type="match status" value="1"/>
</dbReference>
<evidence type="ECO:0000256" key="3">
    <source>
        <dbReference type="SAM" id="MobiDB-lite"/>
    </source>
</evidence>